<feature type="signal peptide" evidence="2">
    <location>
        <begin position="1"/>
        <end position="23"/>
    </location>
</feature>
<feature type="region of interest" description="Disordered" evidence="1">
    <location>
        <begin position="145"/>
        <end position="204"/>
    </location>
</feature>
<comment type="caution">
    <text evidence="3">The sequence shown here is derived from an EMBL/GenBank/DDBJ whole genome shotgun (WGS) entry which is preliminary data.</text>
</comment>
<keyword evidence="4" id="KW-1185">Reference proteome</keyword>
<feature type="chain" id="PRO_5045714096" description="Secreted Protein" evidence="2">
    <location>
        <begin position="24"/>
        <end position="259"/>
    </location>
</feature>
<proteinExistence type="predicted"/>
<evidence type="ECO:0000313" key="3">
    <source>
        <dbReference type="EMBL" id="KMS81145.1"/>
    </source>
</evidence>
<evidence type="ECO:0008006" key="5">
    <source>
        <dbReference type="Google" id="ProtNLM"/>
    </source>
</evidence>
<organism evidence="3 4">
    <name type="scientific">Streptomyces leeuwenhoekii</name>
    <dbReference type="NCBI Taxonomy" id="1437453"/>
    <lineage>
        <taxon>Bacteria</taxon>
        <taxon>Bacillati</taxon>
        <taxon>Actinomycetota</taxon>
        <taxon>Actinomycetes</taxon>
        <taxon>Kitasatosporales</taxon>
        <taxon>Streptomycetaceae</taxon>
        <taxon>Streptomyces</taxon>
    </lineage>
</organism>
<evidence type="ECO:0000256" key="2">
    <source>
        <dbReference type="SAM" id="SignalP"/>
    </source>
</evidence>
<evidence type="ECO:0000256" key="1">
    <source>
        <dbReference type="SAM" id="MobiDB-lite"/>
    </source>
</evidence>
<evidence type="ECO:0000313" key="4">
    <source>
        <dbReference type="Proteomes" id="UP000037274"/>
    </source>
</evidence>
<dbReference type="RefSeq" id="WP_048572032.1">
    <property type="nucleotide sequence ID" value="NZ_LFEH01000010.1"/>
</dbReference>
<dbReference type="PROSITE" id="PS51257">
    <property type="entry name" value="PROKAR_LIPOPROTEIN"/>
    <property type="match status" value="1"/>
</dbReference>
<accession>A0ABR5I420</accession>
<protein>
    <recommendedName>
        <fullName evidence="5">Secreted Protein</fullName>
    </recommendedName>
</protein>
<sequence length="259" mass="24667">MLIRIRRLTGTAALVAASALALAGCGDGAGDRADRPPASATAARGGEPEPAASSATTTAAPTPTAAVAVLGDQTGRTINQAIAAADGRGLDYAVYLQGTGLTLSGGGRQASSWGAGEEVCGQVDDPADVNSSYDVAFTIPRDGRDCAGAPLHTPAPTTAPATGDGSGSGSTGGGSTGGSTGGGSTGSGSTGGGSTGSGSTGGGGGTACAITSPAGNCYADGQFCATRHRGLSTYGRGGEYLTCAQDGAGRWRWSDGVTG</sequence>
<feature type="compositionally biased region" description="Low complexity" evidence="1">
    <location>
        <begin position="48"/>
        <end position="60"/>
    </location>
</feature>
<feature type="region of interest" description="Disordered" evidence="1">
    <location>
        <begin position="28"/>
        <end position="60"/>
    </location>
</feature>
<feature type="compositionally biased region" description="Low complexity" evidence="1">
    <location>
        <begin position="154"/>
        <end position="163"/>
    </location>
</feature>
<gene>
    <name evidence="3" type="ORF">ACH49_04675</name>
</gene>
<dbReference type="Proteomes" id="UP000037274">
    <property type="component" value="Unassembled WGS sequence"/>
</dbReference>
<name>A0ABR5I420_STRLW</name>
<reference evidence="3 4" key="1">
    <citation type="submission" date="2015-06" db="EMBL/GenBank/DDBJ databases">
        <title>Draft genome sequence of Streptomyces leeuwenhoekii C58, which produces the novel lasso peptide, chaxapeptin.</title>
        <authorList>
            <person name="Yi Y."/>
            <person name="Hai D."/>
            <person name="Jaspars M."/>
            <person name="Sheng H."/>
            <person name="Rateb M.E."/>
            <person name="Bull A."/>
            <person name="Goodfellow M."/>
            <person name="Asenjo J.A."/>
            <person name="Ebel R."/>
        </authorList>
    </citation>
    <scope>NUCLEOTIDE SEQUENCE [LARGE SCALE GENOMIC DNA]</scope>
    <source>
        <strain evidence="3 4">C58</strain>
    </source>
</reference>
<keyword evidence="2" id="KW-0732">Signal</keyword>
<dbReference type="EMBL" id="LFEH01000010">
    <property type="protein sequence ID" value="KMS81145.1"/>
    <property type="molecule type" value="Genomic_DNA"/>
</dbReference>
<feature type="compositionally biased region" description="Gly residues" evidence="1">
    <location>
        <begin position="164"/>
        <end position="204"/>
    </location>
</feature>